<dbReference type="KEGG" id="clo:HMPREF0868_0372"/>
<organism evidence="1 2">
    <name type="scientific">Mageeibacillus indolicus (strain UPII9-5)</name>
    <name type="common">Clostridiales genomosp. BVAB3 (strain UPII9-5)</name>
    <dbReference type="NCBI Taxonomy" id="699246"/>
    <lineage>
        <taxon>Bacteria</taxon>
        <taxon>Bacillati</taxon>
        <taxon>Bacillota</taxon>
        <taxon>Clostridia</taxon>
        <taxon>Eubacteriales</taxon>
        <taxon>Oscillospiraceae</taxon>
        <taxon>Mageeibacillus</taxon>
    </lineage>
</organism>
<name>D3R0K3_MAGIU</name>
<keyword evidence="2" id="KW-1185">Reference proteome</keyword>
<proteinExistence type="predicted"/>
<gene>
    <name evidence="1" type="ordered locus">HMPREF0868_0372</name>
</gene>
<dbReference type="OrthoDB" id="9813569at2"/>
<dbReference type="Proteomes" id="UP000008234">
    <property type="component" value="Chromosome"/>
</dbReference>
<dbReference type="eggNOG" id="COG0524">
    <property type="taxonomic scope" value="Bacteria"/>
</dbReference>
<dbReference type="Gene3D" id="3.40.1190.20">
    <property type="match status" value="1"/>
</dbReference>
<reference evidence="2" key="1">
    <citation type="submission" date="2009-12" db="EMBL/GenBank/DDBJ databases">
        <title>Sequence of Clostridiales genomosp. BVAB3 str. UPII9-5.</title>
        <authorList>
            <person name="Madupu R."/>
            <person name="Durkin A.S."/>
            <person name="Torralba M."/>
            <person name="Methe B."/>
            <person name="Sutton G.G."/>
            <person name="Strausberg R.L."/>
            <person name="Nelson K.E."/>
        </authorList>
    </citation>
    <scope>NUCLEOTIDE SEQUENCE [LARGE SCALE GENOMIC DNA]</scope>
    <source>
        <strain evidence="2">UPII9-5</strain>
    </source>
</reference>
<dbReference type="InterPro" id="IPR029056">
    <property type="entry name" value="Ribokinase-like"/>
</dbReference>
<sequence length="302" mass="33115">MRKYDIALLGPLSLDINVEPDGREIHEIGGAVTCAAYAVQATGVKSVVLPQANLRQVDVAARFRDLPCDIIPVDSQGTTSIRNVYYDASHERRDSKILGCADGFKLSDLGDVKASIYHLGGLVHTDFSTDFILGLAEIGDIGADAQFLLRHADLTTGAMPFTDYAEKLQVLPRLRYLKVDAREAEIMTGTADREAAARQLYTWGAKEIFVSYHTEMMVFDGKTLYTCAYHPTSTAGRTGRGDTVFSAYLAMRLNHSIEESLLFATALVCLKIGKVGPFKGTAKDVRDLITAAGMKVERIEWK</sequence>
<evidence type="ECO:0000313" key="2">
    <source>
        <dbReference type="Proteomes" id="UP000008234"/>
    </source>
</evidence>
<evidence type="ECO:0000313" key="1">
    <source>
        <dbReference type="EMBL" id="ADC91282.1"/>
    </source>
</evidence>
<dbReference type="RefSeq" id="WP_012993909.1">
    <property type="nucleotide sequence ID" value="NC_013895.2"/>
</dbReference>
<dbReference type="SUPFAM" id="SSF53613">
    <property type="entry name" value="Ribokinase-like"/>
    <property type="match status" value="1"/>
</dbReference>
<protein>
    <submittedName>
        <fullName evidence="1">Uncharacterized protein</fullName>
    </submittedName>
</protein>
<dbReference type="STRING" id="699246.HMPREF0868_0372"/>
<dbReference type="EMBL" id="CP001850">
    <property type="protein sequence ID" value="ADC91282.1"/>
    <property type="molecule type" value="Genomic_DNA"/>
</dbReference>
<accession>D3R0K3</accession>
<dbReference type="AlphaFoldDB" id="D3R0K3"/>
<dbReference type="HOGENOM" id="CLU_065902_0_0_9"/>